<name>A0AAV8WXR5_9CUCU</name>
<evidence type="ECO:0000313" key="2">
    <source>
        <dbReference type="Proteomes" id="UP001162156"/>
    </source>
</evidence>
<keyword evidence="2" id="KW-1185">Reference proteome</keyword>
<evidence type="ECO:0000313" key="1">
    <source>
        <dbReference type="EMBL" id="KAJ8931508.1"/>
    </source>
</evidence>
<accession>A0AAV8WXR5</accession>
<dbReference type="Proteomes" id="UP001162156">
    <property type="component" value="Unassembled WGS sequence"/>
</dbReference>
<gene>
    <name evidence="1" type="ORF">NQ314_015581</name>
</gene>
<organism evidence="1 2">
    <name type="scientific">Rhamnusium bicolor</name>
    <dbReference type="NCBI Taxonomy" id="1586634"/>
    <lineage>
        <taxon>Eukaryota</taxon>
        <taxon>Metazoa</taxon>
        <taxon>Ecdysozoa</taxon>
        <taxon>Arthropoda</taxon>
        <taxon>Hexapoda</taxon>
        <taxon>Insecta</taxon>
        <taxon>Pterygota</taxon>
        <taxon>Neoptera</taxon>
        <taxon>Endopterygota</taxon>
        <taxon>Coleoptera</taxon>
        <taxon>Polyphaga</taxon>
        <taxon>Cucujiformia</taxon>
        <taxon>Chrysomeloidea</taxon>
        <taxon>Cerambycidae</taxon>
        <taxon>Lepturinae</taxon>
        <taxon>Rhagiini</taxon>
        <taxon>Rhamnusium</taxon>
    </lineage>
</organism>
<dbReference type="AlphaFoldDB" id="A0AAV8WXR5"/>
<reference evidence="1" key="1">
    <citation type="journal article" date="2023" name="Insect Mol. Biol.">
        <title>Genome sequencing provides insights into the evolution of gene families encoding plant cell wall-degrading enzymes in longhorned beetles.</title>
        <authorList>
            <person name="Shin N.R."/>
            <person name="Okamura Y."/>
            <person name="Kirsch R."/>
            <person name="Pauchet Y."/>
        </authorList>
    </citation>
    <scope>NUCLEOTIDE SEQUENCE</scope>
    <source>
        <strain evidence="1">RBIC_L_NR</strain>
    </source>
</reference>
<dbReference type="EMBL" id="JANEYF010004319">
    <property type="protein sequence ID" value="KAJ8931508.1"/>
    <property type="molecule type" value="Genomic_DNA"/>
</dbReference>
<comment type="caution">
    <text evidence="1">The sequence shown here is derived from an EMBL/GenBank/DDBJ whole genome shotgun (WGS) entry which is preliminary data.</text>
</comment>
<protein>
    <submittedName>
        <fullName evidence="1">Uncharacterized protein</fullName>
    </submittedName>
</protein>
<proteinExistence type="predicted"/>
<sequence length="63" mass="6894">MSQKSNLSVSGAVSVVEDPKPLSKSITVTVEEEEDFSSSCDFSINFDLKAESNYVNYALITKN</sequence>